<dbReference type="SUPFAM" id="SSF53850">
    <property type="entry name" value="Periplasmic binding protein-like II"/>
    <property type="match status" value="1"/>
</dbReference>
<evidence type="ECO:0000256" key="5">
    <source>
        <dbReference type="SAM" id="MobiDB-lite"/>
    </source>
</evidence>
<accession>A0A6P1TLQ1</accession>
<organism evidence="7 8">
    <name type="scientific">Anaerocolumna sedimenticola</name>
    <dbReference type="NCBI Taxonomy" id="2696063"/>
    <lineage>
        <taxon>Bacteria</taxon>
        <taxon>Bacillati</taxon>
        <taxon>Bacillota</taxon>
        <taxon>Clostridia</taxon>
        <taxon>Lachnospirales</taxon>
        <taxon>Lachnospiraceae</taxon>
        <taxon>Anaerocolumna</taxon>
    </lineage>
</organism>
<feature type="chain" id="PRO_5039451659" evidence="6">
    <location>
        <begin position="20"/>
        <end position="389"/>
    </location>
</feature>
<keyword evidence="8" id="KW-1185">Reference proteome</keyword>
<feature type="compositionally biased region" description="Low complexity" evidence="5">
    <location>
        <begin position="40"/>
        <end position="49"/>
    </location>
</feature>
<feature type="compositionally biased region" description="Polar residues" evidence="5">
    <location>
        <begin position="26"/>
        <end position="39"/>
    </location>
</feature>
<keyword evidence="3 6" id="KW-0732">Signal</keyword>
<evidence type="ECO:0000256" key="6">
    <source>
        <dbReference type="SAM" id="SignalP"/>
    </source>
</evidence>
<dbReference type="CDD" id="cd13590">
    <property type="entry name" value="PBP2_PotD_PotF_like"/>
    <property type="match status" value="1"/>
</dbReference>
<evidence type="ECO:0000313" key="7">
    <source>
        <dbReference type="EMBL" id="QHQ60941.1"/>
    </source>
</evidence>
<dbReference type="PANTHER" id="PTHR30222:SF17">
    <property type="entry name" value="SPERMIDINE_PUTRESCINE-BINDING PERIPLASMIC PROTEIN"/>
    <property type="match status" value="1"/>
</dbReference>
<evidence type="ECO:0000256" key="2">
    <source>
        <dbReference type="ARBA" id="ARBA00022448"/>
    </source>
</evidence>
<dbReference type="GO" id="GO:0042597">
    <property type="term" value="C:periplasmic space"/>
    <property type="evidence" value="ECO:0007669"/>
    <property type="project" value="UniProtKB-SubCell"/>
</dbReference>
<dbReference type="PANTHER" id="PTHR30222">
    <property type="entry name" value="SPERMIDINE/PUTRESCINE-BINDING PERIPLASMIC PROTEIN"/>
    <property type="match status" value="1"/>
</dbReference>
<dbReference type="RefSeq" id="WP_161837769.1">
    <property type="nucleotide sequence ID" value="NZ_CP048000.1"/>
</dbReference>
<evidence type="ECO:0000256" key="1">
    <source>
        <dbReference type="ARBA" id="ARBA00004418"/>
    </source>
</evidence>
<dbReference type="Pfam" id="PF13416">
    <property type="entry name" value="SBP_bac_8"/>
    <property type="match status" value="1"/>
</dbReference>
<feature type="region of interest" description="Disordered" evidence="5">
    <location>
        <begin position="26"/>
        <end position="64"/>
    </location>
</feature>
<evidence type="ECO:0000256" key="4">
    <source>
        <dbReference type="ARBA" id="ARBA00022764"/>
    </source>
</evidence>
<feature type="signal peptide" evidence="6">
    <location>
        <begin position="1"/>
        <end position="19"/>
    </location>
</feature>
<reference evidence="7 8" key="1">
    <citation type="submission" date="2020-01" db="EMBL/GenBank/DDBJ databases">
        <title>Genome analysis of Anaerocolumna sp. CBA3638.</title>
        <authorList>
            <person name="Kim J."/>
            <person name="Roh S.W."/>
        </authorList>
    </citation>
    <scope>NUCLEOTIDE SEQUENCE [LARGE SCALE GENOMIC DNA]</scope>
    <source>
        <strain evidence="7 8">CBA3638</strain>
    </source>
</reference>
<dbReference type="PRINTS" id="PR00909">
    <property type="entry name" value="SPERMDNBNDNG"/>
</dbReference>
<dbReference type="Proteomes" id="UP000464314">
    <property type="component" value="Chromosome"/>
</dbReference>
<evidence type="ECO:0000313" key="8">
    <source>
        <dbReference type="Proteomes" id="UP000464314"/>
    </source>
</evidence>
<dbReference type="GO" id="GO:0015846">
    <property type="term" value="P:polyamine transport"/>
    <property type="evidence" value="ECO:0007669"/>
    <property type="project" value="InterPro"/>
</dbReference>
<dbReference type="EMBL" id="CP048000">
    <property type="protein sequence ID" value="QHQ60941.1"/>
    <property type="molecule type" value="Genomic_DNA"/>
</dbReference>
<dbReference type="AlphaFoldDB" id="A0A6P1TLQ1"/>
<dbReference type="InterPro" id="IPR006059">
    <property type="entry name" value="SBP"/>
</dbReference>
<dbReference type="KEGG" id="anr:Ana3638_09300"/>
<protein>
    <submittedName>
        <fullName evidence="7">Extracellular solute-binding protein</fullName>
    </submittedName>
</protein>
<keyword evidence="2" id="KW-0813">Transport</keyword>
<gene>
    <name evidence="7" type="ORF">Ana3638_09300</name>
</gene>
<keyword evidence="4" id="KW-0574">Periplasm</keyword>
<dbReference type="GO" id="GO:0019808">
    <property type="term" value="F:polyamine binding"/>
    <property type="evidence" value="ECO:0007669"/>
    <property type="project" value="InterPro"/>
</dbReference>
<comment type="subcellular location">
    <subcellularLocation>
        <location evidence="1">Periplasm</location>
    </subcellularLocation>
</comment>
<proteinExistence type="predicted"/>
<name>A0A6P1TLQ1_9FIRM</name>
<dbReference type="PROSITE" id="PS51257">
    <property type="entry name" value="PROKAR_LIPOPROTEIN"/>
    <property type="match status" value="1"/>
</dbReference>
<sequence length="389" mass="42598">MKRLIALLSVFTLVLTLFAGCAKNNTEDTSAQGNKQDNGTAAETAAEENTVSEDTSAGKTADKESKKIGGDLNLYTWDGMFPQEVLDGFEEETGVRIYYSNFDYDEDMLAKLEETKGGDYDLVIADDYIIDLVIKEGLAQKLDKSGISDFGNINPLYQGQFYDTKDEYTVPYGAGIPLIVYDPALVDFEITGYGDLWNPSLEDSVAIIGNYRVINGITLKTLGESFNTNDLATIQKAGDKLKELAPNIRIISDSNAQDYIISGEVSAAFLYTSQVTQALAARPDLKVVYPKEGLGFGIMAGFIPSKAPNPAAAHAFLEYILRPEISAKCFEFIGYYCTTKAADDYISEDMKSSLVVPASVKDGEIIQNISQEAEDLHNKVWSEFVDACD</sequence>
<dbReference type="InterPro" id="IPR001188">
    <property type="entry name" value="Sperm_putr-bd"/>
</dbReference>
<dbReference type="Gene3D" id="3.40.190.10">
    <property type="entry name" value="Periplasmic binding protein-like II"/>
    <property type="match status" value="2"/>
</dbReference>
<evidence type="ECO:0000256" key="3">
    <source>
        <dbReference type="ARBA" id="ARBA00022729"/>
    </source>
</evidence>